<dbReference type="GeneID" id="92767348"/>
<reference evidence="2" key="3">
    <citation type="submission" date="2024-05" db="EMBL/GenBank/DDBJ databases">
        <authorList>
            <person name="Wolfe A."/>
        </authorList>
    </citation>
    <scope>NUCLEOTIDE SEQUENCE</scope>
    <source>
        <strain evidence="2">UMB1064</strain>
    </source>
</reference>
<dbReference type="EMBL" id="CP120206">
    <property type="protein sequence ID" value="WET44774.1"/>
    <property type="molecule type" value="Genomic_DNA"/>
</dbReference>
<dbReference type="RefSeq" id="WP_038628037.1">
    <property type="nucleotide sequence ID" value="NZ_CP046975.1"/>
</dbReference>
<dbReference type="EMBL" id="JASOOY020000020">
    <property type="protein sequence ID" value="MEO3717106.1"/>
    <property type="molecule type" value="Genomic_DNA"/>
</dbReference>
<reference evidence="2" key="2">
    <citation type="submission" date="2023-05" db="EMBL/GenBank/DDBJ databases">
        <authorList>
            <person name="Du J."/>
        </authorList>
    </citation>
    <scope>NUCLEOTIDE SEQUENCE</scope>
    <source>
        <strain evidence="2">UMB1064</strain>
    </source>
</reference>
<feature type="compositionally biased region" description="Basic and acidic residues" evidence="1">
    <location>
        <begin position="33"/>
        <end position="54"/>
    </location>
</feature>
<reference evidence="3" key="1">
    <citation type="submission" date="2023-03" db="EMBL/GenBank/DDBJ databases">
        <title>Corynebacterium amycolatum SB-1.</title>
        <authorList>
            <person name="Jo H."/>
        </authorList>
    </citation>
    <scope>NUCLEOTIDE SEQUENCE</scope>
    <source>
        <strain evidence="3">SB-1</strain>
    </source>
</reference>
<evidence type="ECO:0000313" key="4">
    <source>
        <dbReference type="Proteomes" id="UP001223646"/>
    </source>
</evidence>
<sequence length="65" mass="7311">MSISMHLDEYMARRGIVPDDTVVNDDPCAIFDGKVERDGRSQQDLEESERRLEEAESAILDALGD</sequence>
<evidence type="ECO:0000313" key="2">
    <source>
        <dbReference type="EMBL" id="MEO3717106.1"/>
    </source>
</evidence>
<proteinExistence type="predicted"/>
<organism evidence="2 4">
    <name type="scientific">Corynebacterium amycolatum</name>
    <dbReference type="NCBI Taxonomy" id="43765"/>
    <lineage>
        <taxon>Bacteria</taxon>
        <taxon>Bacillati</taxon>
        <taxon>Actinomycetota</taxon>
        <taxon>Actinomycetes</taxon>
        <taxon>Mycobacteriales</taxon>
        <taxon>Corynebacteriaceae</taxon>
        <taxon>Corynebacterium</taxon>
    </lineage>
</organism>
<dbReference type="Proteomes" id="UP001223646">
    <property type="component" value="Unassembled WGS sequence"/>
</dbReference>
<evidence type="ECO:0000256" key="1">
    <source>
        <dbReference type="SAM" id="MobiDB-lite"/>
    </source>
</evidence>
<dbReference type="Proteomes" id="UP001220238">
    <property type="component" value="Chromosome"/>
</dbReference>
<dbReference type="AlphaFoldDB" id="A0AAJ6C8R6"/>
<feature type="region of interest" description="Disordered" evidence="1">
    <location>
        <begin position="31"/>
        <end position="65"/>
    </location>
</feature>
<protein>
    <submittedName>
        <fullName evidence="2">Uncharacterized protein</fullName>
    </submittedName>
</protein>
<evidence type="ECO:0000313" key="3">
    <source>
        <dbReference type="EMBL" id="WET44774.1"/>
    </source>
</evidence>
<name>A0AAJ6C8R6_CORAY</name>
<gene>
    <name evidence="3" type="ORF">P2W56_04935</name>
    <name evidence="2" type="ORF">QP460_005830</name>
</gene>
<accession>A0AAJ6C8R6</accession>